<dbReference type="InterPro" id="IPR026960">
    <property type="entry name" value="RVT-Znf"/>
</dbReference>
<feature type="domain" description="RNase H type-1" evidence="1">
    <location>
        <begin position="178"/>
        <end position="256"/>
    </location>
</feature>
<reference evidence="3" key="1">
    <citation type="submission" date="2020-03" db="EMBL/GenBank/DDBJ databases">
        <title>Castanea mollissima Vanexum genome sequencing.</title>
        <authorList>
            <person name="Staton M."/>
        </authorList>
    </citation>
    <scope>NUCLEOTIDE SEQUENCE</scope>
    <source>
        <tissue evidence="3">Leaf</tissue>
    </source>
</reference>
<evidence type="ECO:0000313" key="4">
    <source>
        <dbReference type="Proteomes" id="UP000737018"/>
    </source>
</evidence>
<evidence type="ECO:0008006" key="5">
    <source>
        <dbReference type="Google" id="ProtNLM"/>
    </source>
</evidence>
<dbReference type="CDD" id="cd06222">
    <property type="entry name" value="RNase_H_like"/>
    <property type="match status" value="1"/>
</dbReference>
<feature type="domain" description="Reverse transcriptase zinc-binding" evidence="2">
    <location>
        <begin position="54"/>
        <end position="150"/>
    </location>
</feature>
<dbReference type="Proteomes" id="UP000737018">
    <property type="component" value="Unassembled WGS sequence"/>
</dbReference>
<protein>
    <recommendedName>
        <fullName evidence="5">Reverse transcriptase</fullName>
    </recommendedName>
</protein>
<comment type="caution">
    <text evidence="3">The sequence shown here is derived from an EMBL/GenBank/DDBJ whole genome shotgun (WGS) entry which is preliminary data.</text>
</comment>
<accession>A0A8J4QHJ6</accession>
<dbReference type="GO" id="GO:0004523">
    <property type="term" value="F:RNA-DNA hybrid ribonuclease activity"/>
    <property type="evidence" value="ECO:0007669"/>
    <property type="project" value="InterPro"/>
</dbReference>
<keyword evidence="4" id="KW-1185">Reference proteome</keyword>
<dbReference type="EMBL" id="JRKL02004818">
    <property type="protein sequence ID" value="KAF3951697.1"/>
    <property type="molecule type" value="Genomic_DNA"/>
</dbReference>
<evidence type="ECO:0000259" key="2">
    <source>
        <dbReference type="Pfam" id="PF13966"/>
    </source>
</evidence>
<dbReference type="PANTHER" id="PTHR47074">
    <property type="entry name" value="BNAC02G40300D PROTEIN"/>
    <property type="match status" value="1"/>
</dbReference>
<dbReference type="Pfam" id="PF13456">
    <property type="entry name" value="RVT_3"/>
    <property type="match status" value="1"/>
</dbReference>
<dbReference type="AlphaFoldDB" id="A0A8J4QHJ6"/>
<dbReference type="GO" id="GO:0003676">
    <property type="term" value="F:nucleic acid binding"/>
    <property type="evidence" value="ECO:0007669"/>
    <property type="project" value="InterPro"/>
</dbReference>
<gene>
    <name evidence="3" type="ORF">CMV_022679</name>
</gene>
<evidence type="ECO:0000313" key="3">
    <source>
        <dbReference type="EMBL" id="KAF3951697.1"/>
    </source>
</evidence>
<proteinExistence type="predicted"/>
<evidence type="ECO:0000259" key="1">
    <source>
        <dbReference type="Pfam" id="PF13456"/>
    </source>
</evidence>
<dbReference type="Pfam" id="PF13966">
    <property type="entry name" value="zf-RVT"/>
    <property type="match status" value="1"/>
</dbReference>
<dbReference type="InterPro" id="IPR036397">
    <property type="entry name" value="RNaseH_sf"/>
</dbReference>
<dbReference type="InterPro" id="IPR052929">
    <property type="entry name" value="RNase_H-like_EbsB-rel"/>
</dbReference>
<organism evidence="3 4">
    <name type="scientific">Castanea mollissima</name>
    <name type="common">Chinese chestnut</name>
    <dbReference type="NCBI Taxonomy" id="60419"/>
    <lineage>
        <taxon>Eukaryota</taxon>
        <taxon>Viridiplantae</taxon>
        <taxon>Streptophyta</taxon>
        <taxon>Embryophyta</taxon>
        <taxon>Tracheophyta</taxon>
        <taxon>Spermatophyta</taxon>
        <taxon>Magnoliopsida</taxon>
        <taxon>eudicotyledons</taxon>
        <taxon>Gunneridae</taxon>
        <taxon>Pentapetalae</taxon>
        <taxon>rosids</taxon>
        <taxon>fabids</taxon>
        <taxon>Fagales</taxon>
        <taxon>Fagaceae</taxon>
        <taxon>Castanea</taxon>
    </lineage>
</organism>
<dbReference type="Gene3D" id="3.30.420.10">
    <property type="entry name" value="Ribonuclease H-like superfamily/Ribonuclease H"/>
    <property type="match status" value="1"/>
</dbReference>
<dbReference type="InterPro" id="IPR044730">
    <property type="entry name" value="RNase_H-like_dom_plant"/>
</dbReference>
<name>A0A8J4QHJ6_9ROSI</name>
<dbReference type="OrthoDB" id="1717299at2759"/>
<sequence length="283" mass="31822">MVSSLIDEDTKTWRRDRLVEIFLPFEVNTILNIPISHHLPEDSIIWVGNKKGIFSVKSAYYVAKKILESDSQGETSRGDVCAPLWKSIWQLNIPEKIRIFAWHLCWNAIPTMVNLNKRGIQVDVLCPICKNEEEDVEHAVLNCELAKAVWSKWRDCPGNFLGIKCDIADMALIIISQGTQLEETEAIVMEKGVSLALELGLEKVILEGDSLQTIQAVRDKDCIAGIIHDLSKFRVAEVRHINRNGNKLAHELAQQAKRDGELKNWTGTTPISAANLLVADNFS</sequence>
<dbReference type="PANTHER" id="PTHR47074:SF48">
    <property type="entry name" value="POLYNUCLEOTIDYL TRANSFERASE, RIBONUCLEASE H-LIKE SUPERFAMILY PROTEIN"/>
    <property type="match status" value="1"/>
</dbReference>
<dbReference type="InterPro" id="IPR002156">
    <property type="entry name" value="RNaseH_domain"/>
</dbReference>